<sequence length="103" mass="12575">RLDEIDEITGRNNNKWKIEIFVNNEIFNDYNENYTLRQKTKITKMIKYIGQTNMMLKQKVQEFYAKWMNIELDVETIIQETKPKNKSIFTEKGWNVIEYWSTN</sequence>
<feature type="non-terminal residue" evidence="1">
    <location>
        <position position="1"/>
    </location>
</feature>
<dbReference type="Proteomes" id="UP001153678">
    <property type="component" value="Unassembled WGS sequence"/>
</dbReference>
<evidence type="ECO:0000313" key="2">
    <source>
        <dbReference type="Proteomes" id="UP001153678"/>
    </source>
</evidence>
<comment type="caution">
    <text evidence="1">The sequence shown here is derived from an EMBL/GenBank/DDBJ whole genome shotgun (WGS) entry which is preliminary data.</text>
</comment>
<gene>
    <name evidence="1" type="ORF">FWILDA_LOCUS17871</name>
</gene>
<organism evidence="1 2">
    <name type="scientific">Funneliformis geosporum</name>
    <dbReference type="NCBI Taxonomy" id="1117311"/>
    <lineage>
        <taxon>Eukaryota</taxon>
        <taxon>Fungi</taxon>
        <taxon>Fungi incertae sedis</taxon>
        <taxon>Mucoromycota</taxon>
        <taxon>Glomeromycotina</taxon>
        <taxon>Glomeromycetes</taxon>
        <taxon>Glomerales</taxon>
        <taxon>Glomeraceae</taxon>
        <taxon>Funneliformis</taxon>
    </lineage>
</organism>
<name>A0A9W4X5S9_9GLOM</name>
<reference evidence="1" key="1">
    <citation type="submission" date="2022-08" db="EMBL/GenBank/DDBJ databases">
        <authorList>
            <person name="Kallberg Y."/>
            <person name="Tangrot J."/>
            <person name="Rosling A."/>
        </authorList>
    </citation>
    <scope>NUCLEOTIDE SEQUENCE</scope>
    <source>
        <strain evidence="1">Wild A</strain>
    </source>
</reference>
<dbReference type="EMBL" id="CAMKVN010015456">
    <property type="protein sequence ID" value="CAI2197026.1"/>
    <property type="molecule type" value="Genomic_DNA"/>
</dbReference>
<evidence type="ECO:0000313" key="1">
    <source>
        <dbReference type="EMBL" id="CAI2197026.1"/>
    </source>
</evidence>
<dbReference type="AlphaFoldDB" id="A0A9W4X5S9"/>
<keyword evidence="2" id="KW-1185">Reference proteome</keyword>
<protein>
    <submittedName>
        <fullName evidence="1">15285_t:CDS:1</fullName>
    </submittedName>
</protein>
<feature type="non-terminal residue" evidence="1">
    <location>
        <position position="103"/>
    </location>
</feature>
<accession>A0A9W4X5S9</accession>
<proteinExistence type="predicted"/>